<comment type="subunit">
    <text evidence="2">Homotetramer.</text>
</comment>
<dbReference type="SUPFAM" id="SSF50249">
    <property type="entry name" value="Nucleic acid-binding proteins"/>
    <property type="match status" value="1"/>
</dbReference>
<dbReference type="PIRSF" id="PIRSF002070">
    <property type="entry name" value="SSB"/>
    <property type="match status" value="1"/>
</dbReference>
<protein>
    <recommendedName>
        <fullName evidence="2 3">Single-stranded DNA-binding protein</fullName>
        <shortName evidence="2">SSB</shortName>
    </recommendedName>
</protein>
<dbReference type="GO" id="GO:0009295">
    <property type="term" value="C:nucleoid"/>
    <property type="evidence" value="ECO:0007669"/>
    <property type="project" value="TreeGrafter"/>
</dbReference>
<dbReference type="GO" id="GO:0006260">
    <property type="term" value="P:DNA replication"/>
    <property type="evidence" value="ECO:0007669"/>
    <property type="project" value="InterPro"/>
</dbReference>
<dbReference type="CDD" id="cd04496">
    <property type="entry name" value="SSB_OBF"/>
    <property type="match status" value="1"/>
</dbReference>
<gene>
    <name evidence="4" type="primary">ssb</name>
    <name evidence="4" type="ORF">NK662_10335</name>
</gene>
<dbReference type="InterPro" id="IPR012340">
    <property type="entry name" value="NA-bd_OB-fold"/>
</dbReference>
<dbReference type="PANTHER" id="PTHR10302:SF27">
    <property type="entry name" value="SINGLE-STRANDED DNA-BINDING PROTEIN"/>
    <property type="match status" value="1"/>
</dbReference>
<sequence>MINRVALTGRLTRDAQLAHTSSGRAYTRLTIAVDRVYRGRDGERETDFISCTLWGRTAEAMSQYCQRGRLIAVTGQIRTSRYEKEGKRVYQTDVLIESIAFLDRRRQTEPEPDLQEA</sequence>
<dbReference type="InterPro" id="IPR000424">
    <property type="entry name" value="Primosome_PriB/ssb"/>
</dbReference>
<dbReference type="RefSeq" id="WP_254758842.1">
    <property type="nucleotide sequence ID" value="NZ_JANCLT010000004.1"/>
</dbReference>
<dbReference type="EMBL" id="JANCLT010000004">
    <property type="protein sequence ID" value="MCP8968935.1"/>
    <property type="molecule type" value="Genomic_DNA"/>
</dbReference>
<name>A0AA42BPB4_9BACI</name>
<keyword evidence="1 2" id="KW-0238">DNA-binding</keyword>
<organism evidence="4 5">
    <name type="scientific">Ectobacillus ponti</name>
    <dbReference type="NCBI Taxonomy" id="2961894"/>
    <lineage>
        <taxon>Bacteria</taxon>
        <taxon>Bacillati</taxon>
        <taxon>Bacillota</taxon>
        <taxon>Bacilli</taxon>
        <taxon>Bacillales</taxon>
        <taxon>Bacillaceae</taxon>
        <taxon>Ectobacillus</taxon>
    </lineage>
</organism>
<evidence type="ECO:0000313" key="5">
    <source>
        <dbReference type="Proteomes" id="UP001156102"/>
    </source>
</evidence>
<evidence type="ECO:0000256" key="3">
    <source>
        <dbReference type="PIRNR" id="PIRNR002070"/>
    </source>
</evidence>
<dbReference type="NCBIfam" id="TIGR00621">
    <property type="entry name" value="ssb"/>
    <property type="match status" value="1"/>
</dbReference>
<comment type="caution">
    <text evidence="2">Lacks conserved residue(s) required for the propagation of feature annotation.</text>
</comment>
<dbReference type="GO" id="GO:0003697">
    <property type="term" value="F:single-stranded DNA binding"/>
    <property type="evidence" value="ECO:0007669"/>
    <property type="project" value="UniProtKB-UniRule"/>
</dbReference>
<comment type="caution">
    <text evidence="4">The sequence shown here is derived from an EMBL/GenBank/DDBJ whole genome shotgun (WGS) entry which is preliminary data.</text>
</comment>
<keyword evidence="5" id="KW-1185">Reference proteome</keyword>
<evidence type="ECO:0000313" key="4">
    <source>
        <dbReference type="EMBL" id="MCP8968935.1"/>
    </source>
</evidence>
<dbReference type="Pfam" id="PF00436">
    <property type="entry name" value="SSB"/>
    <property type="match status" value="1"/>
</dbReference>
<dbReference type="Proteomes" id="UP001156102">
    <property type="component" value="Unassembled WGS sequence"/>
</dbReference>
<evidence type="ECO:0000256" key="2">
    <source>
        <dbReference type="HAMAP-Rule" id="MF_00984"/>
    </source>
</evidence>
<evidence type="ECO:0000256" key="1">
    <source>
        <dbReference type="ARBA" id="ARBA00023125"/>
    </source>
</evidence>
<dbReference type="AlphaFoldDB" id="A0AA42BPB4"/>
<dbReference type="PROSITE" id="PS50935">
    <property type="entry name" value="SSB"/>
    <property type="match status" value="1"/>
</dbReference>
<accession>A0AA42BPB4</accession>
<proteinExistence type="inferred from homology"/>
<reference evidence="4" key="1">
    <citation type="submission" date="2022-07" db="EMBL/GenBank/DDBJ databases">
        <authorList>
            <person name="Li W.-J."/>
            <person name="Deng Q.-Q."/>
        </authorList>
    </citation>
    <scope>NUCLEOTIDE SEQUENCE</scope>
    <source>
        <strain evidence="4">SYSU M60031</strain>
    </source>
</reference>
<dbReference type="InterPro" id="IPR011344">
    <property type="entry name" value="ssDNA-bd"/>
</dbReference>
<dbReference type="PANTHER" id="PTHR10302">
    <property type="entry name" value="SINGLE-STRANDED DNA-BINDING PROTEIN"/>
    <property type="match status" value="1"/>
</dbReference>
<dbReference type="HAMAP" id="MF_00984">
    <property type="entry name" value="SSB"/>
    <property type="match status" value="1"/>
</dbReference>
<dbReference type="Gene3D" id="2.40.50.140">
    <property type="entry name" value="Nucleic acid-binding proteins"/>
    <property type="match status" value="1"/>
</dbReference>